<name>A0A285NS58_9AQUI</name>
<keyword evidence="2" id="KW-1185">Reference proteome</keyword>
<accession>A0A285NS58</accession>
<dbReference type="GO" id="GO:0008168">
    <property type="term" value="F:methyltransferase activity"/>
    <property type="evidence" value="ECO:0007669"/>
    <property type="project" value="UniProtKB-KW"/>
</dbReference>
<dbReference type="Gene3D" id="3.40.50.150">
    <property type="entry name" value="Vaccinia Virus protein VP39"/>
    <property type="match status" value="1"/>
</dbReference>
<dbReference type="CDD" id="cd02440">
    <property type="entry name" value="AdoMet_MTases"/>
    <property type="match status" value="1"/>
</dbReference>
<dbReference type="GO" id="GO:0032259">
    <property type="term" value="P:methylation"/>
    <property type="evidence" value="ECO:0007669"/>
    <property type="project" value="UniProtKB-KW"/>
</dbReference>
<sequence length="211" mass="24327">MSQIFDEVSKLYDPFLKAITFGGIDRWQKALIEFLDKEGNRLDVGTGTGEVLKKSTNRGLKVGIDLSMGMLKKAKDKCPYCYFLLADAENMPFKELSFRTITLSLVFRHIEDKRAFLKEAYRVLEEGGQIGILDINKFAGTKLLSFLMRYPLKPLGLLLFGRERWDFFLHSLENSLSTLEVKRYLEGEGFRVSRLNRYMLGIVYVLRADKT</sequence>
<dbReference type="InterPro" id="IPR029063">
    <property type="entry name" value="SAM-dependent_MTases_sf"/>
</dbReference>
<dbReference type="PANTHER" id="PTHR43591">
    <property type="entry name" value="METHYLTRANSFERASE"/>
    <property type="match status" value="1"/>
</dbReference>
<evidence type="ECO:0000313" key="1">
    <source>
        <dbReference type="EMBL" id="SNZ12018.1"/>
    </source>
</evidence>
<gene>
    <name evidence="1" type="ORF">SAMN06265353_0395</name>
</gene>
<dbReference type="SUPFAM" id="SSF53335">
    <property type="entry name" value="S-adenosyl-L-methionine-dependent methyltransferases"/>
    <property type="match status" value="1"/>
</dbReference>
<dbReference type="Proteomes" id="UP000218627">
    <property type="component" value="Unassembled WGS sequence"/>
</dbReference>
<reference evidence="2" key="1">
    <citation type="submission" date="2017-09" db="EMBL/GenBank/DDBJ databases">
        <authorList>
            <person name="Varghese N."/>
            <person name="Submissions S."/>
        </authorList>
    </citation>
    <scope>NUCLEOTIDE SEQUENCE [LARGE SCALE GENOMIC DNA]</scope>
    <source>
        <strain evidence="2">DSM 2913</strain>
    </source>
</reference>
<keyword evidence="1" id="KW-0808">Transferase</keyword>
<dbReference type="PANTHER" id="PTHR43591:SF24">
    <property type="entry name" value="2-METHOXY-6-POLYPRENYL-1,4-BENZOQUINOL METHYLASE, MITOCHONDRIAL"/>
    <property type="match status" value="1"/>
</dbReference>
<dbReference type="Pfam" id="PF01209">
    <property type="entry name" value="Ubie_methyltran"/>
    <property type="match status" value="1"/>
</dbReference>
<dbReference type="RefSeq" id="WP_245810051.1">
    <property type="nucleotide sequence ID" value="NZ_OBEN01000001.1"/>
</dbReference>
<dbReference type="EMBL" id="OBEN01000001">
    <property type="protein sequence ID" value="SNZ12018.1"/>
    <property type="molecule type" value="Genomic_DNA"/>
</dbReference>
<protein>
    <submittedName>
        <fullName evidence="1">Demethylmenaquinone methyltransferase / 2-methoxy-6-polyprenyl-1,4-benzoquinol methylase</fullName>
    </submittedName>
</protein>
<organism evidence="1 2">
    <name type="scientific">Hydrogenobacter hydrogenophilus</name>
    <dbReference type="NCBI Taxonomy" id="35835"/>
    <lineage>
        <taxon>Bacteria</taxon>
        <taxon>Pseudomonadati</taxon>
        <taxon>Aquificota</taxon>
        <taxon>Aquificia</taxon>
        <taxon>Aquificales</taxon>
        <taxon>Aquificaceae</taxon>
        <taxon>Hydrogenobacter</taxon>
    </lineage>
</organism>
<evidence type="ECO:0000313" key="2">
    <source>
        <dbReference type="Proteomes" id="UP000218627"/>
    </source>
</evidence>
<proteinExistence type="predicted"/>
<dbReference type="AlphaFoldDB" id="A0A285NS58"/>
<keyword evidence="1" id="KW-0489">Methyltransferase</keyword>